<dbReference type="GO" id="GO:0005524">
    <property type="term" value="F:ATP binding"/>
    <property type="evidence" value="ECO:0007669"/>
    <property type="project" value="UniProtKB-KW"/>
</dbReference>
<feature type="domain" description="ABC transporter" evidence="3">
    <location>
        <begin position="10"/>
        <end position="244"/>
    </location>
</feature>
<evidence type="ECO:0000313" key="4">
    <source>
        <dbReference type="EMBL" id="GES06588.1"/>
    </source>
</evidence>
<dbReference type="PANTHER" id="PTHR43790:SF4">
    <property type="entry name" value="GUANOSINE IMPORT ATP-BINDING PROTEIN NUPO"/>
    <property type="match status" value="1"/>
</dbReference>
<keyword evidence="2 4" id="KW-0067">ATP-binding</keyword>
<gene>
    <name evidence="4" type="ORF">Amac_001830</name>
</gene>
<dbReference type="Gene3D" id="3.40.50.300">
    <property type="entry name" value="P-loop containing nucleotide triphosphate hydrolases"/>
    <property type="match status" value="2"/>
</dbReference>
<organism evidence="4 5">
    <name type="scientific">Acrocarpospora macrocephala</name>
    <dbReference type="NCBI Taxonomy" id="150177"/>
    <lineage>
        <taxon>Bacteria</taxon>
        <taxon>Bacillati</taxon>
        <taxon>Actinomycetota</taxon>
        <taxon>Actinomycetes</taxon>
        <taxon>Streptosporangiales</taxon>
        <taxon>Streptosporangiaceae</taxon>
        <taxon>Acrocarpospora</taxon>
    </lineage>
</organism>
<dbReference type="OrthoDB" id="8039522at2"/>
<dbReference type="EMBL" id="BLAE01000003">
    <property type="protein sequence ID" value="GES06588.1"/>
    <property type="molecule type" value="Genomic_DNA"/>
</dbReference>
<dbReference type="InterPro" id="IPR003593">
    <property type="entry name" value="AAA+_ATPase"/>
</dbReference>
<evidence type="ECO:0000259" key="3">
    <source>
        <dbReference type="PROSITE" id="PS50893"/>
    </source>
</evidence>
<keyword evidence="5" id="KW-1185">Reference proteome</keyword>
<dbReference type="Pfam" id="PF00005">
    <property type="entry name" value="ABC_tran"/>
    <property type="match status" value="2"/>
</dbReference>
<dbReference type="Proteomes" id="UP000331127">
    <property type="component" value="Unassembled WGS sequence"/>
</dbReference>
<dbReference type="RefSeq" id="WP_155352323.1">
    <property type="nucleotide sequence ID" value="NZ_BAAAHL010000022.1"/>
</dbReference>
<feature type="domain" description="ABC transporter" evidence="3">
    <location>
        <begin position="263"/>
        <end position="509"/>
    </location>
</feature>
<dbReference type="AlphaFoldDB" id="A0A5M3WJK4"/>
<sequence>MANRAQTPALRLSGVTKRFGAFTANERVDLDINRGEIHALLGENGAGKTTLMRIVTGLYQPDEGEVRMDGETIRFRKPEHALRAGIGMVHQHFTLVPTLTELQNLAMRPARIPWSNATADVRRRSEEIAATTGLRINPDRMVADASIGERQRLEIVKLLCRGARILIFDEPSAALSPGEWDELAALMRRLAAEGHAIVLISHKLTEVFAVADRYTVLRAGAVVGTGLVTEVTPDELVTMMVGGPVMERPARAHVNPGRPVLTVRGLGVARDPLDPKSPPALSGIDLQVRAGEILGIAGVAGSGQNELVEAVMGIRPALRGRIELDGKPFEDRTPRRFYQSGGALIPEDRHHVAIVSGMTLWENITMRALRRPPLSRRGILNPSAARGEARRLMAEFDIRADTEKIPIGRLSGGNQQKAVLAREFSGHPALLIAVQPVRGLDVRATDFVYRQLSEHRARGGAILLISMDLDEILALSDRIAVLAHGRIQGVVEAEDATRTRIGALMTSAEEAPCS</sequence>
<dbReference type="GO" id="GO:0016887">
    <property type="term" value="F:ATP hydrolysis activity"/>
    <property type="evidence" value="ECO:0007669"/>
    <property type="project" value="InterPro"/>
</dbReference>
<proteinExistence type="predicted"/>
<dbReference type="PROSITE" id="PS50893">
    <property type="entry name" value="ABC_TRANSPORTER_2"/>
    <property type="match status" value="2"/>
</dbReference>
<reference evidence="4 5" key="1">
    <citation type="submission" date="2019-10" db="EMBL/GenBank/DDBJ databases">
        <title>Whole genome shotgun sequence of Acrocarpospora macrocephala NBRC 16266.</title>
        <authorList>
            <person name="Ichikawa N."/>
            <person name="Kimura A."/>
            <person name="Kitahashi Y."/>
            <person name="Komaki H."/>
            <person name="Oguchi A."/>
        </authorList>
    </citation>
    <scope>NUCLEOTIDE SEQUENCE [LARGE SCALE GENOMIC DNA]</scope>
    <source>
        <strain evidence="4 5">NBRC 16266</strain>
    </source>
</reference>
<evidence type="ECO:0000313" key="5">
    <source>
        <dbReference type="Proteomes" id="UP000331127"/>
    </source>
</evidence>
<dbReference type="CDD" id="cd03215">
    <property type="entry name" value="ABC_Carb_Monos_II"/>
    <property type="match status" value="1"/>
</dbReference>
<comment type="caution">
    <text evidence="4">The sequence shown here is derived from an EMBL/GenBank/DDBJ whole genome shotgun (WGS) entry which is preliminary data.</text>
</comment>
<accession>A0A5M3WJK4</accession>
<protein>
    <submittedName>
        <fullName evidence="4">Sugar ABC transporter ATP-binding protein</fullName>
    </submittedName>
</protein>
<keyword evidence="1" id="KW-0547">Nucleotide-binding</keyword>
<dbReference type="SUPFAM" id="SSF52540">
    <property type="entry name" value="P-loop containing nucleoside triphosphate hydrolases"/>
    <property type="match status" value="2"/>
</dbReference>
<evidence type="ECO:0000256" key="1">
    <source>
        <dbReference type="ARBA" id="ARBA00022741"/>
    </source>
</evidence>
<dbReference type="PANTHER" id="PTHR43790">
    <property type="entry name" value="CARBOHYDRATE TRANSPORT ATP-BINDING PROTEIN MG119-RELATED"/>
    <property type="match status" value="1"/>
</dbReference>
<dbReference type="SMART" id="SM00382">
    <property type="entry name" value="AAA"/>
    <property type="match status" value="2"/>
</dbReference>
<name>A0A5M3WJK4_9ACTN</name>
<dbReference type="InterPro" id="IPR027417">
    <property type="entry name" value="P-loop_NTPase"/>
</dbReference>
<dbReference type="InterPro" id="IPR003439">
    <property type="entry name" value="ABC_transporter-like_ATP-bd"/>
</dbReference>
<dbReference type="InterPro" id="IPR017871">
    <property type="entry name" value="ABC_transporter-like_CS"/>
</dbReference>
<dbReference type="PROSITE" id="PS00211">
    <property type="entry name" value="ABC_TRANSPORTER_1"/>
    <property type="match status" value="1"/>
</dbReference>
<dbReference type="CDD" id="cd03216">
    <property type="entry name" value="ABC_Carb_Monos_I"/>
    <property type="match status" value="1"/>
</dbReference>
<evidence type="ECO:0000256" key="2">
    <source>
        <dbReference type="ARBA" id="ARBA00022840"/>
    </source>
</evidence>
<dbReference type="InterPro" id="IPR050107">
    <property type="entry name" value="ABC_carbohydrate_import_ATPase"/>
</dbReference>